<dbReference type="AlphaFoldDB" id="A0A445MZV7"/>
<dbReference type="EMBL" id="OJIN01000182">
    <property type="protein sequence ID" value="SPD75007.1"/>
    <property type="molecule type" value="Genomic_DNA"/>
</dbReference>
<organism evidence="1">
    <name type="scientific">uncultured Desulfobacterium sp</name>
    <dbReference type="NCBI Taxonomy" id="201089"/>
    <lineage>
        <taxon>Bacteria</taxon>
        <taxon>Pseudomonadati</taxon>
        <taxon>Thermodesulfobacteriota</taxon>
        <taxon>Desulfobacteria</taxon>
        <taxon>Desulfobacterales</taxon>
        <taxon>Desulfobacteriaceae</taxon>
        <taxon>Desulfobacterium</taxon>
        <taxon>environmental samples</taxon>
    </lineage>
</organism>
<gene>
    <name evidence="1" type="ORF">PITCH_A400042</name>
</gene>
<dbReference type="GO" id="GO:0005975">
    <property type="term" value="P:carbohydrate metabolic process"/>
    <property type="evidence" value="ECO:0007669"/>
    <property type="project" value="InterPro"/>
</dbReference>
<protein>
    <submittedName>
        <fullName evidence="1">Uncharacterized protein</fullName>
    </submittedName>
</protein>
<accession>A0A445MZV7</accession>
<dbReference type="InterPro" id="IPR011330">
    <property type="entry name" value="Glyco_hydro/deAcase_b/a-brl"/>
</dbReference>
<dbReference type="SUPFAM" id="SSF88713">
    <property type="entry name" value="Glycoside hydrolase/deacetylase"/>
    <property type="match status" value="1"/>
</dbReference>
<proteinExistence type="predicted"/>
<sequence>MNTDRTLLVSPYPFGKEFAFTIIDDTDRSTLETSKPLYDYLSSIGLRTTKTVWVKEALTKKDEDDYGDTTERQEYLRYVQELQNLGFEIALHNVSSDDNKRDDIISGIETFKAHFGHYPRINVMHDENKENLYFDAFLKRGYISKPFYGRFLSAVYKKYMDLKKKRKTYSGPKRFFGELESSLYFWGDICKEKIKYIRSYISFPDINTLKCNPNIPYYEMEKPYVNYWFDSSNGEDRHHFNELLAKENVRKLIKERGCSIVYTHFGRGFVKCDSKGNCCLNDNSIRALDNIAAQDGWFVPVSDILDRLEMLKNLAVHYLNGILLANLNDAPIEGLTICASPNQRLWTLSQDIYQADGKGNIIIDRIMPNQIVWLMNDAGKYHKNMKLKYWTDRQLTITAIDIRTLINKIANKMSINGNKVK</sequence>
<reference evidence="1" key="1">
    <citation type="submission" date="2018-01" db="EMBL/GenBank/DDBJ databases">
        <authorList>
            <person name="Regsiter A."/>
            <person name="William W."/>
        </authorList>
    </citation>
    <scope>NUCLEOTIDE SEQUENCE</scope>
    <source>
        <strain evidence="1">TRIP AH-1</strain>
    </source>
</reference>
<name>A0A445MZV7_9BACT</name>
<evidence type="ECO:0000313" key="1">
    <source>
        <dbReference type="EMBL" id="SPD75007.1"/>
    </source>
</evidence>